<evidence type="ECO:0000256" key="3">
    <source>
        <dbReference type="ARBA" id="ARBA00023082"/>
    </source>
</evidence>
<feature type="domain" description="RNA polymerase sigma factor 70 region 4 type 2" evidence="6">
    <location>
        <begin position="142"/>
        <end position="193"/>
    </location>
</feature>
<dbReference type="PANTHER" id="PTHR43133:SF62">
    <property type="entry name" value="RNA POLYMERASE SIGMA FACTOR SIGZ"/>
    <property type="match status" value="1"/>
</dbReference>
<comment type="similarity">
    <text evidence="1">Belongs to the sigma-70 factor family. ECF subfamily.</text>
</comment>
<dbReference type="InterPro" id="IPR014284">
    <property type="entry name" value="RNA_pol_sigma-70_dom"/>
</dbReference>
<evidence type="ECO:0000259" key="5">
    <source>
        <dbReference type="Pfam" id="PF04542"/>
    </source>
</evidence>
<dbReference type="InterPro" id="IPR007627">
    <property type="entry name" value="RNA_pol_sigma70_r2"/>
</dbReference>
<gene>
    <name evidence="7" type="ORF">FBZ82_10548</name>
</gene>
<evidence type="ECO:0000256" key="1">
    <source>
        <dbReference type="ARBA" id="ARBA00010641"/>
    </source>
</evidence>
<dbReference type="InterPro" id="IPR013324">
    <property type="entry name" value="RNA_pol_sigma_r3/r4-like"/>
</dbReference>
<evidence type="ECO:0000259" key="6">
    <source>
        <dbReference type="Pfam" id="PF08281"/>
    </source>
</evidence>
<protein>
    <submittedName>
        <fullName evidence="7">RNA polymerase sigma-70 factor (ECF subfamily)</fullName>
    </submittedName>
</protein>
<keyword evidence="4" id="KW-0804">Transcription</keyword>
<dbReference type="Proteomes" id="UP000316083">
    <property type="component" value="Unassembled WGS sequence"/>
</dbReference>
<evidence type="ECO:0000313" key="7">
    <source>
        <dbReference type="EMBL" id="TWA68891.1"/>
    </source>
</evidence>
<comment type="caution">
    <text evidence="7">The sequence shown here is derived from an EMBL/GenBank/DDBJ whole genome shotgun (WGS) entry which is preliminary data.</text>
</comment>
<dbReference type="SUPFAM" id="SSF88946">
    <property type="entry name" value="Sigma2 domain of RNA polymerase sigma factors"/>
    <property type="match status" value="1"/>
</dbReference>
<dbReference type="Pfam" id="PF04542">
    <property type="entry name" value="Sigma70_r2"/>
    <property type="match status" value="1"/>
</dbReference>
<dbReference type="GO" id="GO:0016987">
    <property type="term" value="F:sigma factor activity"/>
    <property type="evidence" value="ECO:0007669"/>
    <property type="project" value="UniProtKB-KW"/>
</dbReference>
<organism evidence="7 8">
    <name type="scientific">Azospirillum brasilense</name>
    <dbReference type="NCBI Taxonomy" id="192"/>
    <lineage>
        <taxon>Bacteria</taxon>
        <taxon>Pseudomonadati</taxon>
        <taxon>Pseudomonadota</taxon>
        <taxon>Alphaproteobacteria</taxon>
        <taxon>Rhodospirillales</taxon>
        <taxon>Azospirillaceae</taxon>
        <taxon>Azospirillum</taxon>
    </lineage>
</organism>
<accession>A0A560B8C2</accession>
<dbReference type="EMBL" id="VITF01000005">
    <property type="protein sequence ID" value="TWA68891.1"/>
    <property type="molecule type" value="Genomic_DNA"/>
</dbReference>
<dbReference type="InterPro" id="IPR039425">
    <property type="entry name" value="RNA_pol_sigma-70-like"/>
</dbReference>
<name>A0A560B8C2_AZOBR</name>
<keyword evidence="3" id="KW-0731">Sigma factor</keyword>
<proteinExistence type="inferred from homology"/>
<evidence type="ECO:0000256" key="2">
    <source>
        <dbReference type="ARBA" id="ARBA00023015"/>
    </source>
</evidence>
<dbReference type="InterPro" id="IPR036388">
    <property type="entry name" value="WH-like_DNA-bd_sf"/>
</dbReference>
<dbReference type="NCBIfam" id="TIGR02937">
    <property type="entry name" value="sigma70-ECF"/>
    <property type="match status" value="1"/>
</dbReference>
<dbReference type="CDD" id="cd06171">
    <property type="entry name" value="Sigma70_r4"/>
    <property type="match status" value="1"/>
</dbReference>
<feature type="domain" description="RNA polymerase sigma-70 region 2" evidence="5">
    <location>
        <begin position="44"/>
        <end position="112"/>
    </location>
</feature>
<sequence>MPPETCPKTWMQDLGSPAAGADRTFEELLTAVGRDRDRTAFAALFGHFAPRLKAYLRRQGCDAGGAEELVQDVMLLVWRRAETYDPSQASAATWMFTIARNRRIDALRREQRPEIDPADPTLVPDPVESADDGVAARETAGRLRAALRTLPPEQADLLRLAYFEDKPHSLISAEQGIPLGTVKSRLRLAMERLRKAMRDSQ</sequence>
<keyword evidence="2" id="KW-0805">Transcription regulation</keyword>
<dbReference type="Gene3D" id="1.10.1740.10">
    <property type="match status" value="1"/>
</dbReference>
<evidence type="ECO:0000313" key="8">
    <source>
        <dbReference type="Proteomes" id="UP000316083"/>
    </source>
</evidence>
<dbReference type="InterPro" id="IPR013325">
    <property type="entry name" value="RNA_pol_sigma_r2"/>
</dbReference>
<dbReference type="GO" id="GO:0006352">
    <property type="term" value="P:DNA-templated transcription initiation"/>
    <property type="evidence" value="ECO:0007669"/>
    <property type="project" value="InterPro"/>
</dbReference>
<dbReference type="Gene3D" id="1.10.10.10">
    <property type="entry name" value="Winged helix-like DNA-binding domain superfamily/Winged helix DNA-binding domain"/>
    <property type="match status" value="1"/>
</dbReference>
<evidence type="ECO:0000256" key="4">
    <source>
        <dbReference type="ARBA" id="ARBA00023163"/>
    </source>
</evidence>
<reference evidence="7 8" key="1">
    <citation type="submission" date="2019-06" db="EMBL/GenBank/DDBJ databases">
        <title>Genomic Encyclopedia of Type Strains, Phase IV (KMG-V): Genome sequencing to study the core and pangenomes of soil and plant-associated prokaryotes.</title>
        <authorList>
            <person name="Whitman W."/>
        </authorList>
    </citation>
    <scope>NUCLEOTIDE SEQUENCE [LARGE SCALE GENOMIC DNA]</scope>
    <source>
        <strain evidence="7 8">BR 11796</strain>
    </source>
</reference>
<dbReference type="PANTHER" id="PTHR43133">
    <property type="entry name" value="RNA POLYMERASE ECF-TYPE SIGMA FACTO"/>
    <property type="match status" value="1"/>
</dbReference>
<dbReference type="Pfam" id="PF08281">
    <property type="entry name" value="Sigma70_r4_2"/>
    <property type="match status" value="1"/>
</dbReference>
<dbReference type="AlphaFoldDB" id="A0A560B8C2"/>
<dbReference type="InterPro" id="IPR013249">
    <property type="entry name" value="RNA_pol_sigma70_r4_t2"/>
</dbReference>
<dbReference type="SUPFAM" id="SSF88659">
    <property type="entry name" value="Sigma3 and sigma4 domains of RNA polymerase sigma factors"/>
    <property type="match status" value="1"/>
</dbReference>
<dbReference type="GO" id="GO:0003677">
    <property type="term" value="F:DNA binding"/>
    <property type="evidence" value="ECO:0007669"/>
    <property type="project" value="InterPro"/>
</dbReference>